<organism evidence="1 2">
    <name type="scientific">Anoxybacillus flavithermus</name>
    <dbReference type="NCBI Taxonomy" id="33934"/>
    <lineage>
        <taxon>Bacteria</taxon>
        <taxon>Bacillati</taxon>
        <taxon>Bacillota</taxon>
        <taxon>Bacilli</taxon>
        <taxon>Bacillales</taxon>
        <taxon>Anoxybacillaceae</taxon>
        <taxon>Anoxybacillus</taxon>
    </lineage>
</organism>
<evidence type="ECO:0000313" key="2">
    <source>
        <dbReference type="Proteomes" id="UP000078336"/>
    </source>
</evidence>
<keyword evidence="2" id="KW-1185">Reference proteome</keyword>
<dbReference type="EMBL" id="LUCQ01000025">
    <property type="protein sequence ID" value="OAO82363.1"/>
    <property type="molecule type" value="Genomic_DNA"/>
</dbReference>
<gene>
    <name evidence="1" type="ORF">TAF16_0307</name>
</gene>
<dbReference type="OrthoDB" id="9800974at2"/>
<comment type="caution">
    <text evidence="1">The sequence shown here is derived from an EMBL/GenBank/DDBJ whole genome shotgun (WGS) entry which is preliminary data.</text>
</comment>
<reference evidence="1 2" key="1">
    <citation type="submission" date="2016-03" db="EMBL/GenBank/DDBJ databases">
        <title>Spore heat resistance.</title>
        <authorList>
            <person name="Boekhorst J."/>
            <person name="Berendsen E.M."/>
            <person name="Wells-Bennik M.H."/>
            <person name="Kuipers O.P."/>
        </authorList>
    </citation>
    <scope>NUCLEOTIDE SEQUENCE [LARGE SCALE GENOMIC DNA]</scope>
    <source>
        <strain evidence="1 2">AF16</strain>
    </source>
</reference>
<dbReference type="InterPro" id="IPR017853">
    <property type="entry name" value="GH"/>
</dbReference>
<dbReference type="SUPFAM" id="SSF51445">
    <property type="entry name" value="(Trans)glycosidases"/>
    <property type="match status" value="1"/>
</dbReference>
<proteinExistence type="predicted"/>
<name>A0A178TLT5_9BACL</name>
<dbReference type="Proteomes" id="UP000078336">
    <property type="component" value="Unassembled WGS sequence"/>
</dbReference>
<sequence>MYIGVDYYPEHWPKEMIEEDIRRMGVKTVRRWGQMAIWNCLYRQHAILMENVFEEVN</sequence>
<accession>A0A178TLT5</accession>
<dbReference type="RefSeq" id="WP_004889098.1">
    <property type="nucleotide sequence ID" value="NZ_CP021838.1"/>
</dbReference>
<dbReference type="PATRIC" id="fig|33934.7.peg.1198"/>
<evidence type="ECO:0000313" key="1">
    <source>
        <dbReference type="EMBL" id="OAO82363.1"/>
    </source>
</evidence>
<dbReference type="AlphaFoldDB" id="A0A178TLT5"/>
<dbReference type="Gene3D" id="3.20.20.80">
    <property type="entry name" value="Glycosidases"/>
    <property type="match status" value="1"/>
</dbReference>
<protein>
    <submittedName>
        <fullName evidence="1">Uncharacterized protein</fullName>
    </submittedName>
</protein>